<dbReference type="Proteomes" id="UP000027002">
    <property type="component" value="Chromosome 2"/>
</dbReference>
<evidence type="ECO:0000313" key="3">
    <source>
        <dbReference type="Proteomes" id="UP000027002"/>
    </source>
</evidence>
<evidence type="ECO:0000256" key="1">
    <source>
        <dbReference type="SAM" id="MobiDB-lite"/>
    </source>
</evidence>
<feature type="region of interest" description="Disordered" evidence="1">
    <location>
        <begin position="236"/>
        <end position="255"/>
    </location>
</feature>
<feature type="compositionally biased region" description="Low complexity" evidence="1">
    <location>
        <begin position="180"/>
        <end position="207"/>
    </location>
</feature>
<feature type="region of interest" description="Disordered" evidence="1">
    <location>
        <begin position="1"/>
        <end position="24"/>
    </location>
</feature>
<keyword evidence="3" id="KW-1185">Reference proteome</keyword>
<gene>
    <name evidence="2" type="ORF">UV8b_02382</name>
</gene>
<sequence length="1241" mass="136672">MCSTFVVPPPFKPSTRPPPSAYELGSSTKALIDLPHQSRCISGAQSPSIPDNINDYFQGTSSEPGEFELPSFKDGFELDTSMFASDETRRSTTEQVSTPPCDVTAPAPDSKALKQALIGRGKKHSVIEKPRSWLITGSKSNKESSSPNCSDDGSINRGKELSKGQPSTIQMERGRSGTDSFASFARRSWMSRSSRSPSSRNTASPSTDQAPSGLEGLFRTSSVKIAKAPHRLQVVTNKDQVGETTRRESLRSTQKPLALATSYLSKLKPKQQQSLFARDGADSEHSYDSSATSLIRTSNSIRTSASRSISSDGNTNTPTTDESCNESTPKPRDPLWSSFKMLDLEVKNFMSSKQTGQRVAQVQSMLLPFLRTTRDHPSTKTMALDDVERRAIILNKWWTLLLDMLQGPLQQPIPGMDRPMLLEAATMLMMRPEWRRSASFLQPLAERLPSERVRPRSGTSASGSTTDSFLLAESAEHNVKTMFVANLVKQMAYVVEKMSLRHAPLSLVNFSGKTCAYAFFFAPGVCDVLVRLWGLTPDLIRRSGCELGLPRKDKGESDDMVALFPPKLGGFGWSSPRAVWDSLKPVPKMPLTVARIPWTGPWVTRWKGRDTDLFFIFCKYFHILADQFMPPGLPLSEKARSPAFALVHAQLLSIFDATIHRQSSAVDHSLAAPFIDSVNGPDAPAALTLPLPANNNAMKGMSENRLIILLKDFLLDDAAELASARHTFAEAFAALTKAATRKTSLYNSAACFALCDFLEEVLMTYHGFESGSISYVDWPFWIEVCKRMSSSMNTITEVRMLSFIFTIWDAIAKDSRRKANVCLEWLLSEETFNSFFNNWCPMVRAYYQRLICWRMCRYTGGSSEVDMSIYLAAAARLDTSWAHYLYLKQDADEKGRTPPSTAPMSPAMGKKFIIIRQEASALQKGLFMGFDTFARSATRLTLAGSETAPDTRGPARPDARKRWSLLGKMFTTMGSSSSPESASGGLPRSLSDSAVHRRELGEPAPLVAGSRQQLSGASKNKTKTAPSEDGSLGSSPVYDEQRYIFKFILGWQQNPGLARERVLSRPRLPVPTQARVTAQSRPHGTWLVAPCSPSSQSPAQSPPQTPRPLLLQNGDDVNLTASVEEWLRNTPTSSASFEGADDKHGKVGENRSDMVDGLHTSTQSLTAVNVEGTVDKVIKPTKPAGIFAKNLVYCGSALAEWSQVVSECNIFTERRQDDGVERLCDVEVPILGVEGFRKLGV</sequence>
<reference evidence="2" key="1">
    <citation type="submission" date="2020-03" db="EMBL/GenBank/DDBJ databases">
        <title>A mixture of massive structural variations and highly conserved coding sequences in Ustilaginoidea virens genome.</title>
        <authorList>
            <person name="Zhang K."/>
            <person name="Zhao Z."/>
            <person name="Zhang Z."/>
            <person name="Li Y."/>
            <person name="Hsiang T."/>
            <person name="Sun W."/>
        </authorList>
    </citation>
    <scope>NUCLEOTIDE SEQUENCE</scope>
    <source>
        <strain evidence="2">UV-8b</strain>
    </source>
</reference>
<dbReference type="PANTHER" id="PTHR37988:SF1">
    <property type="entry name" value="UPF0592 MEMBRANE PROTEIN C7D4.03C"/>
    <property type="match status" value="1"/>
</dbReference>
<feature type="region of interest" description="Disordered" evidence="1">
    <location>
        <begin position="129"/>
        <end position="214"/>
    </location>
</feature>
<feature type="compositionally biased region" description="Low complexity" evidence="1">
    <location>
        <begin position="1090"/>
        <end position="1099"/>
    </location>
</feature>
<dbReference type="KEGG" id="uvi:66063160"/>
<dbReference type="Pfam" id="PF08578">
    <property type="entry name" value="DUF1765"/>
    <property type="match status" value="1"/>
</dbReference>
<feature type="compositionally biased region" description="Polar residues" evidence="1">
    <location>
        <begin position="312"/>
        <end position="328"/>
    </location>
</feature>
<dbReference type="EMBL" id="CP072754">
    <property type="protein sequence ID" value="QUC18141.1"/>
    <property type="molecule type" value="Genomic_DNA"/>
</dbReference>
<feature type="compositionally biased region" description="Low complexity" evidence="1">
    <location>
        <begin position="298"/>
        <end position="311"/>
    </location>
</feature>
<dbReference type="GeneID" id="66063160"/>
<feature type="region of interest" description="Disordered" evidence="1">
    <location>
        <begin position="298"/>
        <end position="336"/>
    </location>
</feature>
<dbReference type="OrthoDB" id="296767at2759"/>
<feature type="compositionally biased region" description="Basic and acidic residues" evidence="1">
    <location>
        <begin position="1140"/>
        <end position="1155"/>
    </location>
</feature>
<dbReference type="InterPro" id="IPR013887">
    <property type="entry name" value="UPF0592"/>
</dbReference>
<feature type="region of interest" description="Disordered" evidence="1">
    <location>
        <begin position="1130"/>
        <end position="1155"/>
    </location>
</feature>
<feature type="region of interest" description="Disordered" evidence="1">
    <location>
        <begin position="86"/>
        <end position="107"/>
    </location>
</feature>
<feature type="compositionally biased region" description="Polar residues" evidence="1">
    <location>
        <begin position="135"/>
        <end position="153"/>
    </location>
</feature>
<dbReference type="AlphaFoldDB" id="A0A8E5MG22"/>
<feature type="region of interest" description="Disordered" evidence="1">
    <location>
        <begin position="1072"/>
        <end position="1113"/>
    </location>
</feature>
<organism evidence="2 3">
    <name type="scientific">Ustilaginoidea virens</name>
    <name type="common">Rice false smut fungus</name>
    <name type="synonym">Villosiclava virens</name>
    <dbReference type="NCBI Taxonomy" id="1159556"/>
    <lineage>
        <taxon>Eukaryota</taxon>
        <taxon>Fungi</taxon>
        <taxon>Dikarya</taxon>
        <taxon>Ascomycota</taxon>
        <taxon>Pezizomycotina</taxon>
        <taxon>Sordariomycetes</taxon>
        <taxon>Hypocreomycetidae</taxon>
        <taxon>Hypocreales</taxon>
        <taxon>Clavicipitaceae</taxon>
        <taxon>Ustilaginoidea</taxon>
    </lineage>
</organism>
<feature type="compositionally biased region" description="Pro residues" evidence="1">
    <location>
        <begin position="7"/>
        <end position="20"/>
    </location>
</feature>
<feature type="compositionally biased region" description="Basic and acidic residues" evidence="1">
    <location>
        <begin position="240"/>
        <end position="250"/>
    </location>
</feature>
<protein>
    <recommendedName>
        <fullName evidence="4">Protein family UPF0592</fullName>
    </recommendedName>
</protein>
<proteinExistence type="predicted"/>
<dbReference type="PANTHER" id="PTHR37988">
    <property type="entry name" value="UPF0592 MEMBRANE PROTEIN C7D4.03C"/>
    <property type="match status" value="1"/>
</dbReference>
<accession>A0A8E5MG22</accession>
<dbReference type="RefSeq" id="XP_042995814.1">
    <property type="nucleotide sequence ID" value="XM_043139880.1"/>
</dbReference>
<evidence type="ECO:0008006" key="4">
    <source>
        <dbReference type="Google" id="ProtNLM"/>
    </source>
</evidence>
<feature type="region of interest" description="Disordered" evidence="1">
    <location>
        <begin position="1002"/>
        <end position="1035"/>
    </location>
</feature>
<evidence type="ECO:0000313" key="2">
    <source>
        <dbReference type="EMBL" id="QUC18141.1"/>
    </source>
</evidence>
<name>A0A8E5MG22_USTVR</name>
<feature type="compositionally biased region" description="Polar residues" evidence="1">
    <location>
        <begin position="1010"/>
        <end position="1025"/>
    </location>
</feature>